<sequence>MRPVLLVVAKAPVAGAVKTRLCPPATPAQAAGIAAAALLDTLDVVAATGATAALALTGELRHANRSAGIARALRGWTVFGQRGATFADRLAAAHAEVAARFPGRPVLQLGMDTPHVPAVVLDSALRQLADGAEALLGAATDGGWWALGLRRPDDAVALRTVPMSRPDTGARTARALRDRGLRPRALPVLSDVDTMADALVAAAAVPHRRFAAAVREVFAPTAARASSPARPAPS</sequence>
<accession>A0A1H3HHB8</accession>
<reference evidence="2" key="1">
    <citation type="submission" date="2016-10" db="EMBL/GenBank/DDBJ databases">
        <authorList>
            <person name="Varghese N."/>
            <person name="Submissions S."/>
        </authorList>
    </citation>
    <scope>NUCLEOTIDE SEQUENCE [LARGE SCALE GENOMIC DNA]</scope>
    <source>
        <strain evidence="2">DSM 45245</strain>
    </source>
</reference>
<dbReference type="InterPro" id="IPR018641">
    <property type="entry name" value="Trfase_1_rSAM/seldom-assoc"/>
</dbReference>
<evidence type="ECO:0000313" key="1">
    <source>
        <dbReference type="EMBL" id="SDY14730.1"/>
    </source>
</evidence>
<keyword evidence="2" id="KW-1185">Reference proteome</keyword>
<gene>
    <name evidence="1" type="ORF">SAMN05444365_101833</name>
</gene>
<dbReference type="Gene3D" id="3.90.550.10">
    <property type="entry name" value="Spore Coat Polysaccharide Biosynthesis Protein SpsA, Chain A"/>
    <property type="match status" value="1"/>
</dbReference>
<dbReference type="AlphaFoldDB" id="A0A1H3HHB8"/>
<name>A0A1H3HHB8_9ACTN</name>
<dbReference type="OrthoDB" id="9798250at2"/>
<evidence type="ECO:0000313" key="2">
    <source>
        <dbReference type="Proteomes" id="UP000242415"/>
    </source>
</evidence>
<dbReference type="PANTHER" id="PTHR36529:SF1">
    <property type="entry name" value="GLYCOSYLTRANSFERASE"/>
    <property type="match status" value="1"/>
</dbReference>
<dbReference type="SUPFAM" id="SSF53448">
    <property type="entry name" value="Nucleotide-diphospho-sugar transferases"/>
    <property type="match status" value="1"/>
</dbReference>
<dbReference type="RefSeq" id="WP_091551508.1">
    <property type="nucleotide sequence ID" value="NZ_FNPH01000001.1"/>
</dbReference>
<dbReference type="InterPro" id="IPR029044">
    <property type="entry name" value="Nucleotide-diphossugar_trans"/>
</dbReference>
<dbReference type="STRING" id="405436.SAMN05444365_101833"/>
<protein>
    <submittedName>
        <fullName evidence="1">Uncharacterized protein</fullName>
    </submittedName>
</protein>
<dbReference type="Proteomes" id="UP000242415">
    <property type="component" value="Unassembled WGS sequence"/>
</dbReference>
<dbReference type="EMBL" id="FNPH01000001">
    <property type="protein sequence ID" value="SDY14730.1"/>
    <property type="molecule type" value="Genomic_DNA"/>
</dbReference>
<organism evidence="1 2">
    <name type="scientific">Micromonospora pattaloongensis</name>
    <dbReference type="NCBI Taxonomy" id="405436"/>
    <lineage>
        <taxon>Bacteria</taxon>
        <taxon>Bacillati</taxon>
        <taxon>Actinomycetota</taxon>
        <taxon>Actinomycetes</taxon>
        <taxon>Micromonosporales</taxon>
        <taxon>Micromonosporaceae</taxon>
        <taxon>Micromonospora</taxon>
    </lineage>
</organism>
<proteinExistence type="predicted"/>
<dbReference type="Pfam" id="PF09837">
    <property type="entry name" value="DUF2064"/>
    <property type="match status" value="1"/>
</dbReference>
<dbReference type="PANTHER" id="PTHR36529">
    <property type="entry name" value="SLL1095 PROTEIN"/>
    <property type="match status" value="1"/>
</dbReference>